<name>A0A6A6XCY7_9PLEO</name>
<keyword evidence="2" id="KW-0472">Membrane</keyword>
<feature type="compositionally biased region" description="Basic and acidic residues" evidence="1">
    <location>
        <begin position="1"/>
        <end position="13"/>
    </location>
</feature>
<keyword evidence="4" id="KW-1185">Reference proteome</keyword>
<evidence type="ECO:0000256" key="1">
    <source>
        <dbReference type="SAM" id="MobiDB-lite"/>
    </source>
</evidence>
<feature type="compositionally biased region" description="Polar residues" evidence="1">
    <location>
        <begin position="64"/>
        <end position="75"/>
    </location>
</feature>
<evidence type="ECO:0000313" key="3">
    <source>
        <dbReference type="EMBL" id="KAF2794302.1"/>
    </source>
</evidence>
<keyword evidence="2" id="KW-1133">Transmembrane helix</keyword>
<feature type="region of interest" description="Disordered" evidence="1">
    <location>
        <begin position="1"/>
        <end position="34"/>
    </location>
</feature>
<keyword evidence="2" id="KW-0812">Transmembrane</keyword>
<proteinExistence type="predicted"/>
<feature type="transmembrane region" description="Helical" evidence="2">
    <location>
        <begin position="146"/>
        <end position="169"/>
    </location>
</feature>
<dbReference type="AlphaFoldDB" id="A0A6A6XCY7"/>
<sequence>MSFQFWERHDPDMRSLSMPKKPIPAPIKVDDGPNTPCNFMPRHSYSMMALSPATHSRRRDVEDGNTQLLTPSSDGSVIAYSPSTEEKTSDEQPTDERNSEYSRNVGQSATTTANEAIAGTKTKNDEGLTLRNFFNQSYIYDPDSRLHLQVVLSTVIIFVCLVIVIRLGIEGLISIIFAVSDRGLSVLQEGSNLVEWGLDGLGFLVGRAVAKFVHGFLRGYHLG</sequence>
<dbReference type="EMBL" id="MU001895">
    <property type="protein sequence ID" value="KAF2794302.1"/>
    <property type="molecule type" value="Genomic_DNA"/>
</dbReference>
<evidence type="ECO:0000313" key="4">
    <source>
        <dbReference type="Proteomes" id="UP000799757"/>
    </source>
</evidence>
<feature type="compositionally biased region" description="Basic and acidic residues" evidence="1">
    <location>
        <begin position="84"/>
        <end position="100"/>
    </location>
</feature>
<protein>
    <submittedName>
        <fullName evidence="3">Uncharacterized protein</fullName>
    </submittedName>
</protein>
<accession>A0A6A6XCY7</accession>
<reference evidence="3" key="1">
    <citation type="journal article" date="2020" name="Stud. Mycol.">
        <title>101 Dothideomycetes genomes: a test case for predicting lifestyles and emergence of pathogens.</title>
        <authorList>
            <person name="Haridas S."/>
            <person name="Albert R."/>
            <person name="Binder M."/>
            <person name="Bloem J."/>
            <person name="Labutti K."/>
            <person name="Salamov A."/>
            <person name="Andreopoulos B."/>
            <person name="Baker S."/>
            <person name="Barry K."/>
            <person name="Bills G."/>
            <person name="Bluhm B."/>
            <person name="Cannon C."/>
            <person name="Castanera R."/>
            <person name="Culley D."/>
            <person name="Daum C."/>
            <person name="Ezra D."/>
            <person name="Gonzalez J."/>
            <person name="Henrissat B."/>
            <person name="Kuo A."/>
            <person name="Liang C."/>
            <person name="Lipzen A."/>
            <person name="Lutzoni F."/>
            <person name="Magnuson J."/>
            <person name="Mondo S."/>
            <person name="Nolan M."/>
            <person name="Ohm R."/>
            <person name="Pangilinan J."/>
            <person name="Park H.-J."/>
            <person name="Ramirez L."/>
            <person name="Alfaro M."/>
            <person name="Sun H."/>
            <person name="Tritt A."/>
            <person name="Yoshinaga Y."/>
            <person name="Zwiers L.-H."/>
            <person name="Turgeon B."/>
            <person name="Goodwin S."/>
            <person name="Spatafora J."/>
            <person name="Crous P."/>
            <person name="Grigoriev I."/>
        </authorList>
    </citation>
    <scope>NUCLEOTIDE SEQUENCE</scope>
    <source>
        <strain evidence="3">CBS 109.77</strain>
    </source>
</reference>
<dbReference type="Proteomes" id="UP000799757">
    <property type="component" value="Unassembled WGS sequence"/>
</dbReference>
<gene>
    <name evidence="3" type="ORF">K505DRAFT_337029</name>
</gene>
<feature type="region of interest" description="Disordered" evidence="1">
    <location>
        <begin position="51"/>
        <end position="108"/>
    </location>
</feature>
<organism evidence="3 4">
    <name type="scientific">Melanomma pulvis-pyrius CBS 109.77</name>
    <dbReference type="NCBI Taxonomy" id="1314802"/>
    <lineage>
        <taxon>Eukaryota</taxon>
        <taxon>Fungi</taxon>
        <taxon>Dikarya</taxon>
        <taxon>Ascomycota</taxon>
        <taxon>Pezizomycotina</taxon>
        <taxon>Dothideomycetes</taxon>
        <taxon>Pleosporomycetidae</taxon>
        <taxon>Pleosporales</taxon>
        <taxon>Melanommataceae</taxon>
        <taxon>Melanomma</taxon>
    </lineage>
</organism>
<evidence type="ECO:0000256" key="2">
    <source>
        <dbReference type="SAM" id="Phobius"/>
    </source>
</evidence>